<evidence type="ECO:0000256" key="11">
    <source>
        <dbReference type="ARBA" id="ARBA00048679"/>
    </source>
</evidence>
<comment type="catalytic activity">
    <reaction evidence="11">
        <text>L-seryl-[protein] + ATP = O-phospho-L-seryl-[protein] + ADP + H(+)</text>
        <dbReference type="Rhea" id="RHEA:17989"/>
        <dbReference type="Rhea" id="RHEA-COMP:9863"/>
        <dbReference type="Rhea" id="RHEA-COMP:11604"/>
        <dbReference type="ChEBI" id="CHEBI:15378"/>
        <dbReference type="ChEBI" id="CHEBI:29999"/>
        <dbReference type="ChEBI" id="CHEBI:30616"/>
        <dbReference type="ChEBI" id="CHEBI:83421"/>
        <dbReference type="ChEBI" id="CHEBI:456216"/>
        <dbReference type="EC" id="2.7.11.1"/>
    </reaction>
</comment>
<evidence type="ECO:0000256" key="9">
    <source>
        <dbReference type="ARBA" id="ARBA00033099"/>
    </source>
</evidence>
<dbReference type="EC" id="2.7.11.1" evidence="2"/>
<dbReference type="GO" id="GO:0004674">
    <property type="term" value="F:protein serine/threonine kinase activity"/>
    <property type="evidence" value="ECO:0007669"/>
    <property type="project" value="UniProtKB-KW"/>
</dbReference>
<dbReference type="AlphaFoldDB" id="A0AAV6TZ12"/>
<keyword evidence="4" id="KW-0723">Serine/threonine-protein kinase</keyword>
<keyword evidence="7" id="KW-0418">Kinase</keyword>
<dbReference type="FunFam" id="1.10.510.10:FF:000278">
    <property type="entry name" value="serine/threonine-protein kinase greatwall isoform X1"/>
    <property type="match status" value="1"/>
</dbReference>
<dbReference type="InterPro" id="IPR011009">
    <property type="entry name" value="Kinase-like_dom_sf"/>
</dbReference>
<evidence type="ECO:0000256" key="10">
    <source>
        <dbReference type="ARBA" id="ARBA00047899"/>
    </source>
</evidence>
<comment type="catalytic activity">
    <reaction evidence="10">
        <text>L-threonyl-[protein] + ATP = O-phospho-L-threonyl-[protein] + ADP + H(+)</text>
        <dbReference type="Rhea" id="RHEA:46608"/>
        <dbReference type="Rhea" id="RHEA-COMP:11060"/>
        <dbReference type="Rhea" id="RHEA-COMP:11605"/>
        <dbReference type="ChEBI" id="CHEBI:15378"/>
        <dbReference type="ChEBI" id="CHEBI:30013"/>
        <dbReference type="ChEBI" id="CHEBI:30616"/>
        <dbReference type="ChEBI" id="CHEBI:61977"/>
        <dbReference type="ChEBI" id="CHEBI:456216"/>
        <dbReference type="EC" id="2.7.11.1"/>
    </reaction>
</comment>
<keyword evidence="5" id="KW-0808">Transferase</keyword>
<comment type="caution">
    <text evidence="15">The sequence shown here is derived from an EMBL/GenBank/DDBJ whole genome shotgun (WGS) entry which is preliminary data.</text>
</comment>
<dbReference type="Gene3D" id="1.10.510.10">
    <property type="entry name" value="Transferase(Phosphotransferase) domain 1"/>
    <property type="match status" value="2"/>
</dbReference>
<feature type="region of interest" description="Disordered" evidence="12">
    <location>
        <begin position="667"/>
        <end position="705"/>
    </location>
</feature>
<dbReference type="FunFam" id="3.30.200.20:FF:000550">
    <property type="entry name" value="Serine/threonine-protein kinase greatwall"/>
    <property type="match status" value="1"/>
</dbReference>
<dbReference type="SMART" id="SM00220">
    <property type="entry name" value="S_TKc"/>
    <property type="match status" value="1"/>
</dbReference>
<dbReference type="Pfam" id="PF00069">
    <property type="entry name" value="Pkinase"/>
    <property type="match status" value="2"/>
</dbReference>
<feature type="region of interest" description="Disordered" evidence="12">
    <location>
        <begin position="230"/>
        <end position="249"/>
    </location>
</feature>
<evidence type="ECO:0000256" key="4">
    <source>
        <dbReference type="ARBA" id="ARBA00022527"/>
    </source>
</evidence>
<evidence type="ECO:0000259" key="14">
    <source>
        <dbReference type="PROSITE" id="PS51285"/>
    </source>
</evidence>
<reference evidence="15 16" key="1">
    <citation type="journal article" date="2022" name="Nat. Ecol. Evol.">
        <title>A masculinizing supergene underlies an exaggerated male reproductive morph in a spider.</title>
        <authorList>
            <person name="Hendrickx F."/>
            <person name="De Corte Z."/>
            <person name="Sonet G."/>
            <person name="Van Belleghem S.M."/>
            <person name="Kostlbacher S."/>
            <person name="Vangestel C."/>
        </authorList>
    </citation>
    <scope>NUCLEOTIDE SEQUENCE [LARGE SCALE GENOMIC DNA]</scope>
    <source>
        <strain evidence="15">W744_W776</strain>
    </source>
</reference>
<organism evidence="15 16">
    <name type="scientific">Oedothorax gibbosus</name>
    <dbReference type="NCBI Taxonomy" id="931172"/>
    <lineage>
        <taxon>Eukaryota</taxon>
        <taxon>Metazoa</taxon>
        <taxon>Ecdysozoa</taxon>
        <taxon>Arthropoda</taxon>
        <taxon>Chelicerata</taxon>
        <taxon>Arachnida</taxon>
        <taxon>Araneae</taxon>
        <taxon>Araneomorphae</taxon>
        <taxon>Entelegynae</taxon>
        <taxon>Araneoidea</taxon>
        <taxon>Linyphiidae</taxon>
        <taxon>Erigoninae</taxon>
        <taxon>Oedothorax</taxon>
    </lineage>
</organism>
<evidence type="ECO:0000256" key="3">
    <source>
        <dbReference type="ARBA" id="ARBA00022148"/>
    </source>
</evidence>
<keyword evidence="8" id="KW-0067">ATP-binding</keyword>
<feature type="compositionally biased region" description="Polar residues" evidence="12">
    <location>
        <begin position="552"/>
        <end position="585"/>
    </location>
</feature>
<dbReference type="InterPro" id="IPR008271">
    <property type="entry name" value="Ser/Thr_kinase_AS"/>
</dbReference>
<dbReference type="InterPro" id="IPR050236">
    <property type="entry name" value="Ser_Thr_kinase_AGC"/>
</dbReference>
<feature type="compositionally biased region" description="Basic and acidic residues" evidence="12">
    <location>
        <begin position="437"/>
        <end position="448"/>
    </location>
</feature>
<feature type="region of interest" description="Disordered" evidence="12">
    <location>
        <begin position="516"/>
        <end position="535"/>
    </location>
</feature>
<accession>A0AAV6TZ12</accession>
<protein>
    <recommendedName>
        <fullName evidence="3">Serine/threonine-protein kinase greatwall</fullName>
        <ecNumber evidence="2">2.7.11.1</ecNumber>
    </recommendedName>
    <alternativeName>
        <fullName evidence="9">Microtubule-associated serine/threonine-protein kinase-like</fullName>
    </alternativeName>
</protein>
<dbReference type="FunFam" id="1.10.510.10:FF:000484">
    <property type="entry name" value="Serine/threonine-protein kinase greatwall, putative"/>
    <property type="match status" value="1"/>
</dbReference>
<evidence type="ECO:0000256" key="1">
    <source>
        <dbReference type="ARBA" id="ARBA00009903"/>
    </source>
</evidence>
<dbReference type="PROSITE" id="PS50011">
    <property type="entry name" value="PROTEIN_KINASE_DOM"/>
    <property type="match status" value="1"/>
</dbReference>
<feature type="region of interest" description="Disordered" evidence="12">
    <location>
        <begin position="417"/>
        <end position="448"/>
    </location>
</feature>
<gene>
    <name evidence="15" type="ORF">JTE90_015941</name>
</gene>
<evidence type="ECO:0000259" key="13">
    <source>
        <dbReference type="PROSITE" id="PS50011"/>
    </source>
</evidence>
<dbReference type="EMBL" id="JAFNEN010000783">
    <property type="protein sequence ID" value="KAG8177387.1"/>
    <property type="molecule type" value="Genomic_DNA"/>
</dbReference>
<dbReference type="PROSITE" id="PS00108">
    <property type="entry name" value="PROTEIN_KINASE_ST"/>
    <property type="match status" value="1"/>
</dbReference>
<feature type="region of interest" description="Disordered" evidence="12">
    <location>
        <begin position="328"/>
        <end position="380"/>
    </location>
</feature>
<comment type="similarity">
    <text evidence="1">Belongs to the protein kinase superfamily. AGC Ser/Thr protein kinase family.</text>
</comment>
<dbReference type="SUPFAM" id="SSF56112">
    <property type="entry name" value="Protein kinase-like (PK-like)"/>
    <property type="match status" value="1"/>
</dbReference>
<evidence type="ECO:0000256" key="2">
    <source>
        <dbReference type="ARBA" id="ARBA00012513"/>
    </source>
</evidence>
<keyword evidence="16" id="KW-1185">Reference proteome</keyword>
<dbReference type="GO" id="GO:0035556">
    <property type="term" value="P:intracellular signal transduction"/>
    <property type="evidence" value="ECO:0007669"/>
    <property type="project" value="TreeGrafter"/>
</dbReference>
<evidence type="ECO:0000256" key="5">
    <source>
        <dbReference type="ARBA" id="ARBA00022679"/>
    </source>
</evidence>
<dbReference type="InterPro" id="IPR000961">
    <property type="entry name" value="AGC-kinase_C"/>
</dbReference>
<evidence type="ECO:0000256" key="6">
    <source>
        <dbReference type="ARBA" id="ARBA00022741"/>
    </source>
</evidence>
<sequence length="849" mass="94762">MLSMNVGFASEECTEKSVKLPSIKDFTIIKPISRGAFGKVYLCHKNETPDKIFAVKVMKKKTMVHKNMMKQVLTERDALALSRSPFVVQLFYSMQTKKDIFLVMEYMIGGDVKSLLHIYGFFDEDMAVFYAAEAAHALEYLHGHNIVHRDLKPENMLISATGHVKLTDFGLSKITVIKPIKPGDLLGTPSCYTSGGGNNTQLPNRTPGQLLSLTSALAFSAKKESLPIASTASPSFSEDGATDPRVATNSSVRCPSNLGSDAFCKMVSPLALKFETPDRAEEEKIVSRKPLARFDSIGSDSSSSYTPYCPRKKRKILSARSNRNFREMRSVGSVTSTDYVKNKRKKLQGLKKAKSVESEKSGKFRKRKHSSSPEYMEKDYPSTGLSVVLSDLKFSSHHSKDHFSSAENALTDDSVFLDANGVDRKPSDSSESDDKSDEMHEETTDKFAAKEIDVSPLFHKMDFKECSVIENSEDSKDDQMDISWSHCMKMTSSQAQILTNVPCAETALDCNQESKKDFSVNNKTQQSSVKSQEKEGFDLKFSPNNFISSKNVTNDKNSLVRTSETPVRENSSLTRTPFSSLGENSSTKDRNGTPAREVRLASTPMEVLGNKSYGTPLHQTSFTKPFSNPRKPKKSVNFCFESYTSTEQESCSMGSSRLVLSDVFDRNGTPNDRRRHLGLPTTPLPLPHTPYRTPKSVRRGAPPSNERILGTPDYLAPELLLHKEHGFPVDWWALGVCLYEFLTGIPPFNDATAEAVFSNILKHDIPWPEGEEALSESAQDAINFLLTPEASQRPGVKELKTWPLFQNIEWENILNMKAPFLPVPDSQTDTTYFEARNEVQHIQVSSFEL</sequence>
<feature type="compositionally biased region" description="Polar residues" evidence="12">
    <location>
        <begin position="617"/>
        <end position="626"/>
    </location>
</feature>
<evidence type="ECO:0000313" key="16">
    <source>
        <dbReference type="Proteomes" id="UP000827092"/>
    </source>
</evidence>
<name>A0AAV6TZ12_9ARAC</name>
<dbReference type="GO" id="GO:0005634">
    <property type="term" value="C:nucleus"/>
    <property type="evidence" value="ECO:0007669"/>
    <property type="project" value="TreeGrafter"/>
</dbReference>
<dbReference type="Gene3D" id="3.30.200.20">
    <property type="entry name" value="Phosphorylase Kinase, domain 1"/>
    <property type="match status" value="2"/>
</dbReference>
<dbReference type="PANTHER" id="PTHR24356">
    <property type="entry name" value="SERINE/THREONINE-PROTEIN KINASE"/>
    <property type="match status" value="1"/>
</dbReference>
<feature type="domain" description="Protein kinase" evidence="13">
    <location>
        <begin position="26"/>
        <end position="805"/>
    </location>
</feature>
<evidence type="ECO:0000313" key="15">
    <source>
        <dbReference type="EMBL" id="KAG8177387.1"/>
    </source>
</evidence>
<feature type="compositionally biased region" description="Basic residues" evidence="12">
    <location>
        <begin position="342"/>
        <end position="353"/>
    </location>
</feature>
<feature type="region of interest" description="Disordered" evidence="12">
    <location>
        <begin position="552"/>
        <end position="631"/>
    </location>
</feature>
<dbReference type="InterPro" id="IPR000719">
    <property type="entry name" value="Prot_kinase_dom"/>
</dbReference>
<evidence type="ECO:0000256" key="7">
    <source>
        <dbReference type="ARBA" id="ARBA00022777"/>
    </source>
</evidence>
<keyword evidence="6" id="KW-0547">Nucleotide-binding</keyword>
<feature type="compositionally biased region" description="Polar residues" evidence="12">
    <location>
        <begin position="519"/>
        <end position="530"/>
    </location>
</feature>
<dbReference type="PROSITE" id="PS51285">
    <property type="entry name" value="AGC_KINASE_CTER"/>
    <property type="match status" value="1"/>
</dbReference>
<feature type="compositionally biased region" description="Basic and acidic residues" evidence="12">
    <location>
        <begin position="586"/>
        <end position="599"/>
    </location>
</feature>
<evidence type="ECO:0000256" key="12">
    <source>
        <dbReference type="SAM" id="MobiDB-lite"/>
    </source>
</evidence>
<dbReference type="Proteomes" id="UP000827092">
    <property type="component" value="Unassembled WGS sequence"/>
</dbReference>
<proteinExistence type="inferred from homology"/>
<dbReference type="GO" id="GO:0005524">
    <property type="term" value="F:ATP binding"/>
    <property type="evidence" value="ECO:0007669"/>
    <property type="project" value="UniProtKB-KW"/>
</dbReference>
<evidence type="ECO:0000256" key="8">
    <source>
        <dbReference type="ARBA" id="ARBA00022840"/>
    </source>
</evidence>
<feature type="domain" description="AGC-kinase C-terminal" evidence="14">
    <location>
        <begin position="806"/>
        <end position="849"/>
    </location>
</feature>
<dbReference type="PANTHER" id="PTHR24356:SF1">
    <property type="entry name" value="SERINE_THREONINE-PROTEIN KINASE GREATWALL"/>
    <property type="match status" value="1"/>
</dbReference>